<organism evidence="3 4">
    <name type="scientific">Geodermatophilus sabuli</name>
    <dbReference type="NCBI Taxonomy" id="1564158"/>
    <lineage>
        <taxon>Bacteria</taxon>
        <taxon>Bacillati</taxon>
        <taxon>Actinomycetota</taxon>
        <taxon>Actinomycetes</taxon>
        <taxon>Geodermatophilales</taxon>
        <taxon>Geodermatophilaceae</taxon>
        <taxon>Geodermatophilus</taxon>
    </lineage>
</organism>
<reference evidence="3 4" key="1">
    <citation type="submission" date="2017-09" db="EMBL/GenBank/DDBJ databases">
        <authorList>
            <person name="Ehlers B."/>
            <person name="Leendertz F.H."/>
        </authorList>
    </citation>
    <scope>NUCLEOTIDE SEQUENCE [LARGE SCALE GENOMIC DNA]</scope>
    <source>
        <strain evidence="3 4">DSM 46844</strain>
    </source>
</reference>
<dbReference type="PROSITE" id="PS51257">
    <property type="entry name" value="PROKAR_LIPOPROTEIN"/>
    <property type="match status" value="1"/>
</dbReference>
<gene>
    <name evidence="3" type="ORF">SAMN06893097_101500</name>
</gene>
<name>A0A285E768_9ACTN</name>
<evidence type="ECO:0000256" key="1">
    <source>
        <dbReference type="ARBA" id="ARBA00022729"/>
    </source>
</evidence>
<feature type="domain" description="Solute-binding protein family 5" evidence="2">
    <location>
        <begin position="93"/>
        <end position="431"/>
    </location>
</feature>
<protein>
    <submittedName>
        <fullName evidence="3">Peptide/nickel transport system substrate-binding protein</fullName>
    </submittedName>
</protein>
<dbReference type="GO" id="GO:1904680">
    <property type="term" value="F:peptide transmembrane transporter activity"/>
    <property type="evidence" value="ECO:0007669"/>
    <property type="project" value="TreeGrafter"/>
</dbReference>
<dbReference type="GO" id="GO:0015833">
    <property type="term" value="P:peptide transport"/>
    <property type="evidence" value="ECO:0007669"/>
    <property type="project" value="TreeGrafter"/>
</dbReference>
<dbReference type="Gene3D" id="3.10.105.10">
    <property type="entry name" value="Dipeptide-binding Protein, Domain 3"/>
    <property type="match status" value="1"/>
</dbReference>
<dbReference type="SUPFAM" id="SSF53850">
    <property type="entry name" value="Periplasmic binding protein-like II"/>
    <property type="match status" value="1"/>
</dbReference>
<dbReference type="PANTHER" id="PTHR30290:SF38">
    <property type="entry name" value="D,D-DIPEPTIDE-BINDING PERIPLASMIC PROTEIN DDPA-RELATED"/>
    <property type="match status" value="1"/>
</dbReference>
<dbReference type="EMBL" id="OBDO01000001">
    <property type="protein sequence ID" value="SNX94703.1"/>
    <property type="molecule type" value="Genomic_DNA"/>
</dbReference>
<dbReference type="GO" id="GO:0042597">
    <property type="term" value="C:periplasmic space"/>
    <property type="evidence" value="ECO:0007669"/>
    <property type="project" value="UniProtKB-ARBA"/>
</dbReference>
<evidence type="ECO:0000313" key="3">
    <source>
        <dbReference type="EMBL" id="SNX94703.1"/>
    </source>
</evidence>
<dbReference type="GO" id="GO:0043190">
    <property type="term" value="C:ATP-binding cassette (ABC) transporter complex"/>
    <property type="evidence" value="ECO:0007669"/>
    <property type="project" value="InterPro"/>
</dbReference>
<dbReference type="Proteomes" id="UP000219514">
    <property type="component" value="Unassembled WGS sequence"/>
</dbReference>
<dbReference type="PANTHER" id="PTHR30290">
    <property type="entry name" value="PERIPLASMIC BINDING COMPONENT OF ABC TRANSPORTER"/>
    <property type="match status" value="1"/>
</dbReference>
<dbReference type="InterPro" id="IPR030678">
    <property type="entry name" value="Peptide/Ni-bd"/>
</dbReference>
<dbReference type="AlphaFoldDB" id="A0A285E768"/>
<proteinExistence type="predicted"/>
<dbReference type="InterPro" id="IPR039424">
    <property type="entry name" value="SBP_5"/>
</dbReference>
<evidence type="ECO:0000259" key="2">
    <source>
        <dbReference type="Pfam" id="PF00496"/>
    </source>
</evidence>
<dbReference type="InterPro" id="IPR000914">
    <property type="entry name" value="SBP_5_dom"/>
</dbReference>
<sequence length="525" mass="57829">MSRTTTSARRPARPLRWWTGLLSVLVLLLSACGGGSSAGAGTAQGEIDPEGTFRYVFVQNPSTFDPHRSGNAWDMIFFRLVYDQLIMLDENDELAPQLATSWEFVDGDTALVLELRDDVTFIDGTPFNAEAVKANLERAKTLETSALKGQLARVESIDVVDEFTVRLNLNGPGGDLPNLFTDRLGSMISPAAFDNPDLDQNPVGSGMATLVEYVPGQVSRYDRNEEYWDPEAAKAAHYEILVQTSATTRFNMLQTGQAELTYLDPSQAEQAATAGLNSAPSKSLSIMSINMNVGKPPFDDIRVRQALEHAIDRQAIVDGVFFGLGEPVAQYMPPEHWAYNPDVTPEGDHGYDPERARELLAEAGYPDGVEFEWLVPSLDDHRAVAEALVPMLAEAGMTANTRVIESPTTPVTFYGRQEGNVYNGMGAPFADPTVQYQNYLPGAFRNPWNVSSPEFEQAWLDALRGTTQEERAPAIHRMVEEEKRTMISFPLHAHFPPSAWTDRAVFPEGYQPAYAPTFRGVGVTA</sequence>
<dbReference type="Gene3D" id="3.40.190.10">
    <property type="entry name" value="Periplasmic binding protein-like II"/>
    <property type="match status" value="1"/>
</dbReference>
<keyword evidence="4" id="KW-1185">Reference proteome</keyword>
<dbReference type="Pfam" id="PF00496">
    <property type="entry name" value="SBP_bac_5"/>
    <property type="match status" value="1"/>
</dbReference>
<evidence type="ECO:0000313" key="4">
    <source>
        <dbReference type="Proteomes" id="UP000219514"/>
    </source>
</evidence>
<keyword evidence="1" id="KW-0732">Signal</keyword>
<accession>A0A285E768</accession>
<dbReference type="PIRSF" id="PIRSF002741">
    <property type="entry name" value="MppA"/>
    <property type="match status" value="1"/>
</dbReference>